<dbReference type="PaxDb" id="3218-PP1S137_40V6.1"/>
<evidence type="ECO:0000313" key="3">
    <source>
        <dbReference type="EnsemblPlants" id="Pp3c23_12000V3.1"/>
    </source>
</evidence>
<reference evidence="2 4" key="2">
    <citation type="journal article" date="2018" name="Plant J.">
        <title>The Physcomitrella patens chromosome-scale assembly reveals moss genome structure and evolution.</title>
        <authorList>
            <person name="Lang D."/>
            <person name="Ullrich K.K."/>
            <person name="Murat F."/>
            <person name="Fuchs J."/>
            <person name="Jenkins J."/>
            <person name="Haas F.B."/>
            <person name="Piednoel M."/>
            <person name="Gundlach H."/>
            <person name="Van Bel M."/>
            <person name="Meyberg R."/>
            <person name="Vives C."/>
            <person name="Morata J."/>
            <person name="Symeonidi A."/>
            <person name="Hiss M."/>
            <person name="Muchero W."/>
            <person name="Kamisugi Y."/>
            <person name="Saleh O."/>
            <person name="Blanc G."/>
            <person name="Decker E.L."/>
            <person name="van Gessel N."/>
            <person name="Grimwood J."/>
            <person name="Hayes R.D."/>
            <person name="Graham S.W."/>
            <person name="Gunter L.E."/>
            <person name="McDaniel S.F."/>
            <person name="Hoernstein S.N.W."/>
            <person name="Larsson A."/>
            <person name="Li F.W."/>
            <person name="Perroud P.F."/>
            <person name="Phillips J."/>
            <person name="Ranjan P."/>
            <person name="Rokshar D.S."/>
            <person name="Rothfels C.J."/>
            <person name="Schneider L."/>
            <person name="Shu S."/>
            <person name="Stevenson D.W."/>
            <person name="Thummler F."/>
            <person name="Tillich M."/>
            <person name="Villarreal Aguilar J.C."/>
            <person name="Widiez T."/>
            <person name="Wong G.K."/>
            <person name="Wymore A."/>
            <person name="Zhang Y."/>
            <person name="Zimmer A.D."/>
            <person name="Quatrano R.S."/>
            <person name="Mayer K.F.X."/>
            <person name="Goodstein D."/>
            <person name="Casacuberta J.M."/>
            <person name="Vandepoele K."/>
            <person name="Reski R."/>
            <person name="Cuming A.C."/>
            <person name="Tuskan G.A."/>
            <person name="Maumus F."/>
            <person name="Salse J."/>
            <person name="Schmutz J."/>
            <person name="Rensing S.A."/>
        </authorList>
    </citation>
    <scope>NUCLEOTIDE SEQUENCE [LARGE SCALE GENOMIC DNA]</scope>
    <source>
        <strain evidence="3 4">cv. Gransden 2004</strain>
    </source>
</reference>
<name>A0A2K1IJ17_PHYPA</name>
<dbReference type="Gene3D" id="1.10.8.430">
    <property type="entry name" value="Helical domain of apoptotic protease-activating factors"/>
    <property type="match status" value="1"/>
</dbReference>
<dbReference type="Gene3D" id="3.40.50.300">
    <property type="entry name" value="P-loop containing nucleotide triphosphate hydrolases"/>
    <property type="match status" value="1"/>
</dbReference>
<dbReference type="InterPro" id="IPR002182">
    <property type="entry name" value="NB-ARC"/>
</dbReference>
<dbReference type="InParanoid" id="A0A2K1IJ17"/>
<feature type="domain" description="NB-ARC" evidence="1">
    <location>
        <begin position="67"/>
        <end position="156"/>
    </location>
</feature>
<dbReference type="AlphaFoldDB" id="A0A2K1IJ17"/>
<dbReference type="PANTHER" id="PTHR36766:SF30">
    <property type="entry name" value="TIR-NBS TYPE DISEASE RESISTANCE PROTEIN-RELATED"/>
    <property type="match status" value="1"/>
</dbReference>
<dbReference type="PANTHER" id="PTHR36766">
    <property type="entry name" value="PLANT BROAD-SPECTRUM MILDEW RESISTANCE PROTEIN RPW8"/>
    <property type="match status" value="1"/>
</dbReference>
<dbReference type="SUPFAM" id="SSF52540">
    <property type="entry name" value="P-loop containing nucleoside triphosphate hydrolases"/>
    <property type="match status" value="1"/>
</dbReference>
<dbReference type="InterPro" id="IPR027417">
    <property type="entry name" value="P-loop_NTPase"/>
</dbReference>
<dbReference type="EnsemblPlants" id="Pp3c23_12000V3.1">
    <property type="protein sequence ID" value="Pp3c23_12000V3.1"/>
    <property type="gene ID" value="Pp3c23_12000"/>
</dbReference>
<protein>
    <recommendedName>
        <fullName evidence="1">NB-ARC domain-containing protein</fullName>
    </recommendedName>
</protein>
<keyword evidence="4" id="KW-1185">Reference proteome</keyword>
<dbReference type="InterPro" id="IPR042197">
    <property type="entry name" value="Apaf_helical"/>
</dbReference>
<evidence type="ECO:0000313" key="4">
    <source>
        <dbReference type="Proteomes" id="UP000006727"/>
    </source>
</evidence>
<proteinExistence type="predicted"/>
<dbReference type="Gramene" id="Pp3c23_12000V3.1">
    <property type="protein sequence ID" value="Pp3c23_12000V3.1"/>
    <property type="gene ID" value="Pp3c23_12000"/>
</dbReference>
<organism evidence="2">
    <name type="scientific">Physcomitrium patens</name>
    <name type="common">Spreading-leaved earth moss</name>
    <name type="synonym">Physcomitrella patens</name>
    <dbReference type="NCBI Taxonomy" id="3218"/>
    <lineage>
        <taxon>Eukaryota</taxon>
        <taxon>Viridiplantae</taxon>
        <taxon>Streptophyta</taxon>
        <taxon>Embryophyta</taxon>
        <taxon>Bryophyta</taxon>
        <taxon>Bryophytina</taxon>
        <taxon>Bryopsida</taxon>
        <taxon>Funariidae</taxon>
        <taxon>Funariales</taxon>
        <taxon>Funariaceae</taxon>
        <taxon>Physcomitrium</taxon>
    </lineage>
</organism>
<evidence type="ECO:0000259" key="1">
    <source>
        <dbReference type="Pfam" id="PF00931"/>
    </source>
</evidence>
<dbReference type="PRINTS" id="PR00364">
    <property type="entry name" value="DISEASERSIST"/>
</dbReference>
<reference evidence="2 4" key="1">
    <citation type="journal article" date="2008" name="Science">
        <title>The Physcomitrella genome reveals evolutionary insights into the conquest of land by plants.</title>
        <authorList>
            <person name="Rensing S."/>
            <person name="Lang D."/>
            <person name="Zimmer A."/>
            <person name="Terry A."/>
            <person name="Salamov A."/>
            <person name="Shapiro H."/>
            <person name="Nishiyama T."/>
            <person name="Perroud P.-F."/>
            <person name="Lindquist E."/>
            <person name="Kamisugi Y."/>
            <person name="Tanahashi T."/>
            <person name="Sakakibara K."/>
            <person name="Fujita T."/>
            <person name="Oishi K."/>
            <person name="Shin-I T."/>
            <person name="Kuroki Y."/>
            <person name="Toyoda A."/>
            <person name="Suzuki Y."/>
            <person name="Hashimoto A."/>
            <person name="Yamaguchi K."/>
            <person name="Sugano A."/>
            <person name="Kohara Y."/>
            <person name="Fujiyama A."/>
            <person name="Anterola A."/>
            <person name="Aoki S."/>
            <person name="Ashton N."/>
            <person name="Barbazuk W.B."/>
            <person name="Barker E."/>
            <person name="Bennetzen J."/>
            <person name="Bezanilla M."/>
            <person name="Blankenship R."/>
            <person name="Cho S.H."/>
            <person name="Dutcher S."/>
            <person name="Estelle M."/>
            <person name="Fawcett J.A."/>
            <person name="Gundlach H."/>
            <person name="Hanada K."/>
            <person name="Heyl A."/>
            <person name="Hicks K.A."/>
            <person name="Hugh J."/>
            <person name="Lohr M."/>
            <person name="Mayer K."/>
            <person name="Melkozernov A."/>
            <person name="Murata T."/>
            <person name="Nelson D."/>
            <person name="Pils B."/>
            <person name="Prigge M."/>
            <person name="Reiss B."/>
            <person name="Renner T."/>
            <person name="Rombauts S."/>
            <person name="Rushton P."/>
            <person name="Sanderfoot A."/>
            <person name="Schween G."/>
            <person name="Shiu S.-H."/>
            <person name="Stueber K."/>
            <person name="Theodoulou F.L."/>
            <person name="Tu H."/>
            <person name="Van de Peer Y."/>
            <person name="Verrier P.J."/>
            <person name="Waters E."/>
            <person name="Wood A."/>
            <person name="Yang L."/>
            <person name="Cove D."/>
            <person name="Cuming A."/>
            <person name="Hasebe M."/>
            <person name="Lucas S."/>
            <person name="Mishler D.B."/>
            <person name="Reski R."/>
            <person name="Grigoriev I."/>
            <person name="Quatrano R.S."/>
            <person name="Boore J.L."/>
        </authorList>
    </citation>
    <scope>NUCLEOTIDE SEQUENCE [LARGE SCALE GENOMIC DNA]</scope>
    <source>
        <strain evidence="3 4">cv. Gransden 2004</strain>
    </source>
</reference>
<sequence length="292" mass="32451">MEIAMVTSTTLTNVNYNCNLRAKELAFDKIKKCVDNVVHGKRGSDAPQRQQIVLQAVFGLDDITTRLKALVLEGQEMGPRAVGIWGKGGAGKRLLAQRIHNDRQVQQHYKTSIIWLTIGRDASINALYESMSNTLQASLWMSSSPEVSRTTLYNELLRQWLDIAKGPGSVTLVTSRKQSVLQRANAAEFVVLCLNEEDSWKLFSAHAFGGVGKCPNELETVAKLVARECKGLPSALKGIGVAMVGKTRVGHWNLDLQKLRDSCVLDQNVEVQLFHRMKLSYDELDTIDSRAK</sequence>
<dbReference type="Proteomes" id="UP000006727">
    <property type="component" value="Chromosome 23"/>
</dbReference>
<reference evidence="3" key="3">
    <citation type="submission" date="2020-12" db="UniProtKB">
        <authorList>
            <consortium name="EnsemblPlants"/>
        </authorList>
    </citation>
    <scope>IDENTIFICATION</scope>
</reference>
<dbReference type="EMBL" id="ABEU02000023">
    <property type="protein sequence ID" value="PNR29268.1"/>
    <property type="molecule type" value="Genomic_DNA"/>
</dbReference>
<gene>
    <name evidence="2" type="ORF">PHYPA_027960</name>
</gene>
<evidence type="ECO:0000313" key="2">
    <source>
        <dbReference type="EMBL" id="PNR29268.1"/>
    </source>
</evidence>
<accession>A0A2K1IJ17</accession>
<dbReference type="Pfam" id="PF00931">
    <property type="entry name" value="NB-ARC"/>
    <property type="match status" value="1"/>
</dbReference>
<dbReference type="GO" id="GO:0043531">
    <property type="term" value="F:ADP binding"/>
    <property type="evidence" value="ECO:0007669"/>
    <property type="project" value="InterPro"/>
</dbReference>